<reference evidence="2 3" key="1">
    <citation type="submission" date="2019-01" db="EMBL/GenBank/DDBJ databases">
        <authorList>
            <person name="Chen W.-M."/>
        </authorList>
    </citation>
    <scope>NUCLEOTIDE SEQUENCE [LARGE SCALE GENOMIC DNA]</scope>
    <source>
        <strain evidence="2 3">CCP-18</strain>
    </source>
</reference>
<organism evidence="2 3">
    <name type="scientific">Inhella crocodyli</name>
    <dbReference type="NCBI Taxonomy" id="2499851"/>
    <lineage>
        <taxon>Bacteria</taxon>
        <taxon>Pseudomonadati</taxon>
        <taxon>Pseudomonadota</taxon>
        <taxon>Betaproteobacteria</taxon>
        <taxon>Burkholderiales</taxon>
        <taxon>Sphaerotilaceae</taxon>
        <taxon>Inhella</taxon>
    </lineage>
</organism>
<evidence type="ECO:0000313" key="3">
    <source>
        <dbReference type="Proteomes" id="UP000288587"/>
    </source>
</evidence>
<dbReference type="Proteomes" id="UP000288587">
    <property type="component" value="Unassembled WGS sequence"/>
</dbReference>
<keyword evidence="3" id="KW-1185">Reference proteome</keyword>
<proteinExistence type="predicted"/>
<comment type="caution">
    <text evidence="2">The sequence shown here is derived from an EMBL/GenBank/DDBJ whole genome shotgun (WGS) entry which is preliminary data.</text>
</comment>
<name>A0A3S2XR42_9BURK</name>
<dbReference type="AlphaFoldDB" id="A0A3S2XR42"/>
<dbReference type="EMBL" id="SACM01000003">
    <property type="protein sequence ID" value="RVT84950.1"/>
    <property type="molecule type" value="Genomic_DNA"/>
</dbReference>
<protein>
    <submittedName>
        <fullName evidence="2">Uncharacterized protein</fullName>
    </submittedName>
</protein>
<accession>A0A3S2XR42</accession>
<feature type="region of interest" description="Disordered" evidence="1">
    <location>
        <begin position="38"/>
        <end position="65"/>
    </location>
</feature>
<evidence type="ECO:0000313" key="2">
    <source>
        <dbReference type="EMBL" id="RVT84950.1"/>
    </source>
</evidence>
<evidence type="ECO:0000256" key="1">
    <source>
        <dbReference type="SAM" id="MobiDB-lite"/>
    </source>
</evidence>
<gene>
    <name evidence="2" type="ORF">EOD73_12595</name>
</gene>
<dbReference type="RefSeq" id="WP_127683353.1">
    <property type="nucleotide sequence ID" value="NZ_SACM01000003.1"/>
</dbReference>
<feature type="region of interest" description="Disordered" evidence="1">
    <location>
        <begin position="1"/>
        <end position="22"/>
    </location>
</feature>
<feature type="compositionally biased region" description="Low complexity" evidence="1">
    <location>
        <begin position="8"/>
        <end position="17"/>
    </location>
</feature>
<sequence length="82" mass="8871">MAPRVWNPYAPTASATTPPLPRASLDGLEVQDSSFDHWLESGGERRRRPRTAGSAADRGRVPLETGVQASGWDRLGDALLKS</sequence>